<dbReference type="Proteomes" id="UP000628984">
    <property type="component" value="Unassembled WGS sequence"/>
</dbReference>
<comment type="caution">
    <text evidence="2">The sequence shown here is derived from an EMBL/GenBank/DDBJ whole genome shotgun (WGS) entry which is preliminary data.</text>
</comment>
<dbReference type="EMBL" id="BMYQ01000007">
    <property type="protein sequence ID" value="GGW34651.1"/>
    <property type="molecule type" value="Genomic_DNA"/>
</dbReference>
<dbReference type="PANTHER" id="PTHR38657">
    <property type="entry name" value="SLR1343 PROTEIN"/>
    <property type="match status" value="1"/>
</dbReference>
<dbReference type="InterPro" id="IPR036134">
    <property type="entry name" value="Crypto/Photolyase_FAD-like_sf"/>
</dbReference>
<accession>A0A918IVM8</accession>
<dbReference type="Gene3D" id="1.10.10.1710">
    <property type="entry name" value="Deoxyribodipyrimidine photolyase-related"/>
    <property type="match status" value="1"/>
</dbReference>
<reference evidence="2" key="2">
    <citation type="submission" date="2020-09" db="EMBL/GenBank/DDBJ databases">
        <authorList>
            <person name="Sun Q."/>
            <person name="Kim S."/>
        </authorList>
    </citation>
    <scope>NUCLEOTIDE SEQUENCE</scope>
    <source>
        <strain evidence="2">KCTC 23714</strain>
    </source>
</reference>
<dbReference type="Pfam" id="PF04244">
    <property type="entry name" value="DPRP"/>
    <property type="match status" value="1"/>
</dbReference>
<evidence type="ECO:0000256" key="1">
    <source>
        <dbReference type="SAM" id="MobiDB-lite"/>
    </source>
</evidence>
<name>A0A918IVM8_9RHOB</name>
<evidence type="ECO:0000313" key="3">
    <source>
        <dbReference type="Proteomes" id="UP000628984"/>
    </source>
</evidence>
<dbReference type="SUPFAM" id="SSF48173">
    <property type="entry name" value="Cryptochrome/photolyase FAD-binding domain"/>
    <property type="match status" value="1"/>
</dbReference>
<dbReference type="Gene3D" id="3.40.50.620">
    <property type="entry name" value="HUPs"/>
    <property type="match status" value="1"/>
</dbReference>
<keyword evidence="3" id="KW-1185">Reference proteome</keyword>
<dbReference type="InterPro" id="IPR052551">
    <property type="entry name" value="UV-DNA_repair_photolyase"/>
</dbReference>
<dbReference type="RefSeq" id="WP_189634096.1">
    <property type="nucleotide sequence ID" value="NZ_BMYQ01000007.1"/>
</dbReference>
<sequence>MTGALRLVLGDQLTRGVAALQDLDPARDVVLMVEVAEEARYVRHHKQKIAFLLSAMRHFAEDLRTEGVQVDYVRLDDPANSHSFTGEVARALARHRPDRLICTEPGEWRILQMMELWQADLPLSVEIRADDRFFCSRADFAALHRAGKTKRMEFFYREMRRRTGLLMTDDGPVGGQWNFDPENRKPLPKGLRPPRRDRFAPDTLTQEVIALVAARFPDHFGDLEPFGWAVTRAGALQALEHFLSDCLPFFGDYQDAMKTGEDFLFHSLISPYLNCGLLTAAEVCDRAVAALGAAPLNAVEGFVRQILGWREFIRGVYWTEMPDYPATNALKAGRDLPAFYWTGQTEMRCMAECIGTTRRHAYAHHIQRLMVTGNYALLAGIAPAQVEEWYLAVYADAFEWVELPNVHGMVLHADGGRIGSKPYAASGAYIDRMSDYCKTCRYDPKQRVGAKACPFTTLYWNFLIENAPRLRANPRMALPYRHVTAMSDGERAAIQAEAARHLSDAAPPRQAGFEGLW</sequence>
<dbReference type="InterPro" id="IPR014729">
    <property type="entry name" value="Rossmann-like_a/b/a_fold"/>
</dbReference>
<dbReference type="AlphaFoldDB" id="A0A918IVM8"/>
<reference evidence="2" key="1">
    <citation type="journal article" date="2014" name="Int. J. Syst. Evol. Microbiol.">
        <title>Complete genome sequence of Corynebacterium casei LMG S-19264T (=DSM 44701T), isolated from a smear-ripened cheese.</title>
        <authorList>
            <consortium name="US DOE Joint Genome Institute (JGI-PGF)"/>
            <person name="Walter F."/>
            <person name="Albersmeier A."/>
            <person name="Kalinowski J."/>
            <person name="Ruckert C."/>
        </authorList>
    </citation>
    <scope>NUCLEOTIDE SEQUENCE</scope>
    <source>
        <strain evidence="2">KCTC 23714</strain>
    </source>
</reference>
<dbReference type="Gene3D" id="1.10.579.10">
    <property type="entry name" value="DNA Cyclobutane Dipyrimidine Photolyase, subunit A, domain 3"/>
    <property type="match status" value="1"/>
</dbReference>
<evidence type="ECO:0000313" key="2">
    <source>
        <dbReference type="EMBL" id="GGW34651.1"/>
    </source>
</evidence>
<feature type="region of interest" description="Disordered" evidence="1">
    <location>
        <begin position="177"/>
        <end position="196"/>
    </location>
</feature>
<protein>
    <submittedName>
        <fullName evidence="2">Deoxyribodipyrimidine photo-lyase</fullName>
    </submittedName>
</protein>
<dbReference type="PANTHER" id="PTHR38657:SF1">
    <property type="entry name" value="SLR1343 PROTEIN"/>
    <property type="match status" value="1"/>
</dbReference>
<dbReference type="Gene3D" id="1.25.40.80">
    <property type="match status" value="1"/>
</dbReference>
<organism evidence="2 3">
    <name type="scientific">Gemmobacter lanyuensis</name>
    <dbReference type="NCBI Taxonomy" id="1054497"/>
    <lineage>
        <taxon>Bacteria</taxon>
        <taxon>Pseudomonadati</taxon>
        <taxon>Pseudomonadota</taxon>
        <taxon>Alphaproteobacteria</taxon>
        <taxon>Rhodobacterales</taxon>
        <taxon>Paracoccaceae</taxon>
        <taxon>Gemmobacter</taxon>
    </lineage>
</organism>
<gene>
    <name evidence="2" type="ORF">GCM10011452_23810</name>
</gene>
<dbReference type="InterPro" id="IPR007357">
    <property type="entry name" value="PhrB-like"/>
</dbReference>
<proteinExistence type="predicted"/>